<keyword evidence="7" id="KW-0804">Transcription</keyword>
<dbReference type="PROSITE" id="PS00028">
    <property type="entry name" value="ZINC_FINGER_C2H2_1"/>
    <property type="match status" value="4"/>
</dbReference>
<evidence type="ECO:0000256" key="2">
    <source>
        <dbReference type="ARBA" id="ARBA00022723"/>
    </source>
</evidence>
<feature type="domain" description="C2H2-type" evidence="11">
    <location>
        <begin position="196"/>
        <end position="223"/>
    </location>
</feature>
<dbReference type="SMART" id="SM00355">
    <property type="entry name" value="ZnF_C2H2"/>
    <property type="match status" value="6"/>
</dbReference>
<evidence type="ECO:0000313" key="13">
    <source>
        <dbReference type="Proteomes" id="UP001627154"/>
    </source>
</evidence>
<dbReference type="EMBL" id="JBJJXI010000087">
    <property type="protein sequence ID" value="KAL3394940.1"/>
    <property type="molecule type" value="Genomic_DNA"/>
</dbReference>
<feature type="domain" description="C2H2-type" evidence="11">
    <location>
        <begin position="224"/>
        <end position="251"/>
    </location>
</feature>
<dbReference type="AlphaFoldDB" id="A0ABD2WPV0"/>
<evidence type="ECO:0000256" key="1">
    <source>
        <dbReference type="ARBA" id="ARBA00004123"/>
    </source>
</evidence>
<keyword evidence="8" id="KW-0539">Nucleus</keyword>
<keyword evidence="5" id="KW-0862">Zinc</keyword>
<feature type="domain" description="C2H2-type" evidence="11">
    <location>
        <begin position="337"/>
        <end position="364"/>
    </location>
</feature>
<dbReference type="PANTHER" id="PTHR24394:SF48">
    <property type="entry name" value="ZINC FINGER PROTEIN 771"/>
    <property type="match status" value="1"/>
</dbReference>
<dbReference type="FunFam" id="3.30.160.60:FF:000912">
    <property type="entry name" value="Zinc finger protein 660"/>
    <property type="match status" value="1"/>
</dbReference>
<evidence type="ECO:0000259" key="11">
    <source>
        <dbReference type="PROSITE" id="PS50157"/>
    </source>
</evidence>
<dbReference type="PANTHER" id="PTHR24394">
    <property type="entry name" value="ZINC FINGER PROTEIN"/>
    <property type="match status" value="1"/>
</dbReference>
<dbReference type="FunFam" id="3.30.160.60:FF:000630">
    <property type="entry name" value="Zinc finger protein 180"/>
    <property type="match status" value="1"/>
</dbReference>
<evidence type="ECO:0000256" key="7">
    <source>
        <dbReference type="ARBA" id="ARBA00023163"/>
    </source>
</evidence>
<sequence>MFRRYTDNFKYEKQTKPRPLLTNTLRVDEFDVTEYLFGLFGSKLGPNLLAVIEDDSPNDSRETNFSGNGSTGNIINPETKDVEEKVTGGDANELETQIDSQSDKENEIGTNTDLVHNNDQLSLSLNLEHYTHNENPQNLQSSVNRCHLDLDVPTSNWSPGDPRPSTSSTNSMQHHNLFKSVTTINSNSRSAQDETFPCDLCNKSFANQRNLKRHMLTHTRIKSYTCDLCDKSFTRKPDRTRHMFTHTGIKPYTCDLCNKSFADQRNLKRHMLTHTRIKSYTCDLCDKSYSCKYERYRHMLKCTGKKLKWTCPECDKNFSSFEEMMTHRHIHTIEKPFKCRLCEYATHRKDGLSSHMKTHSTDRVSSSSSTSEARPTHPGSSPASPATRPASNHSNEQQLPDQIPAEPVRQEQPEAAQAPVELAGNETILLRDQIAPQVDQDVTA</sequence>
<dbReference type="PROSITE" id="PS50157">
    <property type="entry name" value="ZINC_FINGER_C2H2_2"/>
    <property type="match status" value="5"/>
</dbReference>
<evidence type="ECO:0000256" key="4">
    <source>
        <dbReference type="ARBA" id="ARBA00022771"/>
    </source>
</evidence>
<feature type="region of interest" description="Disordered" evidence="10">
    <location>
        <begin position="153"/>
        <end position="173"/>
    </location>
</feature>
<feature type="domain" description="C2H2-type" evidence="11">
    <location>
        <begin position="252"/>
        <end position="279"/>
    </location>
</feature>
<keyword evidence="13" id="KW-1185">Reference proteome</keyword>
<name>A0ABD2WPV0_9HYME</name>
<evidence type="ECO:0000256" key="8">
    <source>
        <dbReference type="ARBA" id="ARBA00023242"/>
    </source>
</evidence>
<dbReference type="InterPro" id="IPR013087">
    <property type="entry name" value="Znf_C2H2_type"/>
</dbReference>
<feature type="region of interest" description="Disordered" evidence="10">
    <location>
        <begin position="352"/>
        <end position="420"/>
    </location>
</feature>
<comment type="caution">
    <text evidence="12">The sequence shown here is derived from an EMBL/GenBank/DDBJ whole genome shotgun (WGS) entry which is preliminary data.</text>
</comment>
<keyword evidence="2" id="KW-0479">Metal-binding</keyword>
<dbReference type="Proteomes" id="UP001627154">
    <property type="component" value="Unassembled WGS sequence"/>
</dbReference>
<gene>
    <name evidence="12" type="ORF">TKK_010926</name>
</gene>
<feature type="region of interest" description="Disordered" evidence="10">
    <location>
        <begin position="55"/>
        <end position="76"/>
    </location>
</feature>
<organism evidence="12 13">
    <name type="scientific">Trichogramma kaykai</name>
    <dbReference type="NCBI Taxonomy" id="54128"/>
    <lineage>
        <taxon>Eukaryota</taxon>
        <taxon>Metazoa</taxon>
        <taxon>Ecdysozoa</taxon>
        <taxon>Arthropoda</taxon>
        <taxon>Hexapoda</taxon>
        <taxon>Insecta</taxon>
        <taxon>Pterygota</taxon>
        <taxon>Neoptera</taxon>
        <taxon>Endopterygota</taxon>
        <taxon>Hymenoptera</taxon>
        <taxon>Apocrita</taxon>
        <taxon>Proctotrupomorpha</taxon>
        <taxon>Chalcidoidea</taxon>
        <taxon>Trichogrammatidae</taxon>
        <taxon>Trichogramma</taxon>
    </lineage>
</organism>
<proteinExistence type="predicted"/>
<dbReference type="FunFam" id="3.30.160.60:FF:000448">
    <property type="entry name" value="RE1-silencing transcription factor A"/>
    <property type="match status" value="1"/>
</dbReference>
<feature type="domain" description="C2H2-type" evidence="11">
    <location>
        <begin position="309"/>
        <end position="336"/>
    </location>
</feature>
<feature type="compositionally biased region" description="Polar residues" evidence="10">
    <location>
        <begin position="63"/>
        <end position="76"/>
    </location>
</feature>
<keyword evidence="3" id="KW-0677">Repeat</keyword>
<protein>
    <recommendedName>
        <fullName evidence="11">C2H2-type domain-containing protein</fullName>
    </recommendedName>
</protein>
<dbReference type="GO" id="GO:0005634">
    <property type="term" value="C:nucleus"/>
    <property type="evidence" value="ECO:0007669"/>
    <property type="project" value="UniProtKB-SubCell"/>
</dbReference>
<evidence type="ECO:0000256" key="3">
    <source>
        <dbReference type="ARBA" id="ARBA00022737"/>
    </source>
</evidence>
<evidence type="ECO:0000313" key="12">
    <source>
        <dbReference type="EMBL" id="KAL3394940.1"/>
    </source>
</evidence>
<evidence type="ECO:0000256" key="9">
    <source>
        <dbReference type="PROSITE-ProRule" id="PRU00042"/>
    </source>
</evidence>
<dbReference type="Pfam" id="PF00096">
    <property type="entry name" value="zf-C2H2"/>
    <property type="match status" value="3"/>
</dbReference>
<dbReference type="Gene3D" id="3.30.160.60">
    <property type="entry name" value="Classic Zinc Finger"/>
    <property type="match status" value="5"/>
</dbReference>
<evidence type="ECO:0000256" key="5">
    <source>
        <dbReference type="ARBA" id="ARBA00022833"/>
    </source>
</evidence>
<dbReference type="Pfam" id="PF13912">
    <property type="entry name" value="zf-C2H2_6"/>
    <property type="match status" value="1"/>
</dbReference>
<dbReference type="FunFam" id="3.30.160.60:FF:000110">
    <property type="entry name" value="Zinc finger protein-like"/>
    <property type="match status" value="1"/>
</dbReference>
<reference evidence="12 13" key="1">
    <citation type="journal article" date="2024" name="bioRxiv">
        <title>A reference genome for Trichogramma kaykai: A tiny desert-dwelling parasitoid wasp with competing sex-ratio distorters.</title>
        <authorList>
            <person name="Culotta J."/>
            <person name="Lindsey A.R."/>
        </authorList>
    </citation>
    <scope>NUCLEOTIDE SEQUENCE [LARGE SCALE GENOMIC DNA]</scope>
    <source>
        <strain evidence="12 13">KSX58</strain>
    </source>
</reference>
<keyword evidence="4 9" id="KW-0863">Zinc-finger</keyword>
<comment type="subcellular location">
    <subcellularLocation>
        <location evidence="1">Nucleus</location>
    </subcellularLocation>
</comment>
<accession>A0ABD2WPV0</accession>
<evidence type="ECO:0000256" key="6">
    <source>
        <dbReference type="ARBA" id="ARBA00023015"/>
    </source>
</evidence>
<dbReference type="GO" id="GO:0008270">
    <property type="term" value="F:zinc ion binding"/>
    <property type="evidence" value="ECO:0007669"/>
    <property type="project" value="UniProtKB-KW"/>
</dbReference>
<dbReference type="InterPro" id="IPR036236">
    <property type="entry name" value="Znf_C2H2_sf"/>
</dbReference>
<feature type="compositionally biased region" description="Low complexity" evidence="10">
    <location>
        <begin position="378"/>
        <end position="391"/>
    </location>
</feature>
<evidence type="ECO:0000256" key="10">
    <source>
        <dbReference type="SAM" id="MobiDB-lite"/>
    </source>
</evidence>
<keyword evidence="6" id="KW-0805">Transcription regulation</keyword>
<dbReference type="SUPFAM" id="SSF57667">
    <property type="entry name" value="beta-beta-alpha zinc fingers"/>
    <property type="match status" value="3"/>
</dbReference>